<dbReference type="EMBL" id="GEDG01019205">
    <property type="protein sequence ID" value="JAP20136.1"/>
    <property type="molecule type" value="Transcribed_RNA"/>
</dbReference>
<protein>
    <submittedName>
        <fullName evidence="1">Putative ovule protein</fullName>
    </submittedName>
</protein>
<name>A0A0V0HJ07_SOLCH</name>
<evidence type="ECO:0000313" key="1">
    <source>
        <dbReference type="EMBL" id="JAP20136.1"/>
    </source>
</evidence>
<sequence>MMTKRYIKIYTNSFVPALFVLFRMVGGRLFRSLNLQFIFELPFSKINKLQFIVGSLVIQRIDLWNLINDWTTLHQPLCMSYFPF</sequence>
<proteinExistence type="predicted"/>
<reference evidence="1" key="1">
    <citation type="submission" date="2015-12" db="EMBL/GenBank/DDBJ databases">
        <title>Gene expression during late stages of embryo sac development: a critical building block for successful pollen-pistil interactions.</title>
        <authorList>
            <person name="Liu Y."/>
            <person name="Joly V."/>
            <person name="Sabar M."/>
            <person name="Matton D.P."/>
        </authorList>
    </citation>
    <scope>NUCLEOTIDE SEQUENCE</scope>
</reference>
<dbReference type="AlphaFoldDB" id="A0A0V0HJ07"/>
<organism evidence="1">
    <name type="scientific">Solanum chacoense</name>
    <name type="common">Chaco potato</name>
    <dbReference type="NCBI Taxonomy" id="4108"/>
    <lineage>
        <taxon>Eukaryota</taxon>
        <taxon>Viridiplantae</taxon>
        <taxon>Streptophyta</taxon>
        <taxon>Embryophyta</taxon>
        <taxon>Tracheophyta</taxon>
        <taxon>Spermatophyta</taxon>
        <taxon>Magnoliopsida</taxon>
        <taxon>eudicotyledons</taxon>
        <taxon>Gunneridae</taxon>
        <taxon>Pentapetalae</taxon>
        <taxon>asterids</taxon>
        <taxon>lamiids</taxon>
        <taxon>Solanales</taxon>
        <taxon>Solanaceae</taxon>
        <taxon>Solanoideae</taxon>
        <taxon>Solaneae</taxon>
        <taxon>Solanum</taxon>
    </lineage>
</organism>
<accession>A0A0V0HJ07</accession>